<dbReference type="Proteomes" id="UP000431401">
    <property type="component" value="Unassembled WGS sequence"/>
</dbReference>
<feature type="region of interest" description="Disordered" evidence="1">
    <location>
        <begin position="148"/>
        <end position="253"/>
    </location>
</feature>
<feature type="compositionally biased region" description="Basic residues" evidence="1">
    <location>
        <begin position="166"/>
        <end position="175"/>
    </location>
</feature>
<dbReference type="AlphaFoldDB" id="A0A7K0DX55"/>
<feature type="region of interest" description="Disordered" evidence="1">
    <location>
        <begin position="520"/>
        <end position="544"/>
    </location>
</feature>
<gene>
    <name evidence="2" type="ORF">NRB56_59630</name>
</gene>
<proteinExistence type="predicted"/>
<feature type="compositionally biased region" description="Basic and acidic residues" evidence="1">
    <location>
        <begin position="148"/>
        <end position="165"/>
    </location>
</feature>
<accession>A0A7K0DX55</accession>
<sequence>MLRVVPRRESPIEFALSGDRQRPHGRRGVGGGEALEEFEEPRVVVARLGVGVEVRVGLEVDAGVGAALGLVEVDAQILDRPGRQHMHLSRQVTQGELVVEQHDVHPRTEELGRHHPVPGGVAADVLVPVPLMPQRPRHLDRHLRQQLRDRRLMTDPQPQRHDIRRGATRAAHRRRDAPGHRQAQDDLVGSGPLRQIRRERREQQARRRRVEPGHRGVQFRVPVLGQRCRDHPIGRGRRGRPPGQPGSGLEPGDLLRPVLAVRPESGRVAVGEFVLDQGPQSGDLRIRNLCPGYVGGVALGDPLHVHHRAEAVHRDVMRPHVPEPALIGQLQCHRADQPIRQHIQRAPVLRAHPRHGRGLRIRLPAQIHIADPVVEVDVDVLPGLTVALDDPQQTGPELAGGLQRRAAQELHIEGATQIHVLRDRDRHLGIQMLGIPDTELRRRQREEVRLRNRPGYLVASFAVSAEIQPVQPSTSLPEHPRGAPQWHTDSDAHLYQRGARVRDTLRISIRQKRSQDVSAPWAGAVTSDRPCPTATDRPLAERCC</sequence>
<evidence type="ECO:0000313" key="3">
    <source>
        <dbReference type="Proteomes" id="UP000431401"/>
    </source>
</evidence>
<comment type="caution">
    <text evidence="2">The sequence shown here is derived from an EMBL/GenBank/DDBJ whole genome shotgun (WGS) entry which is preliminary data.</text>
</comment>
<name>A0A7K0DX55_9NOCA</name>
<reference evidence="2 3" key="1">
    <citation type="submission" date="2019-10" db="EMBL/GenBank/DDBJ databases">
        <title>Nocardia macrotermitis sp. nov. and Nocardia aurantia sp. nov., isolated from the gut of fungus growing-termite Macrotermes natalensis.</title>
        <authorList>
            <person name="Benndorf R."/>
            <person name="Schwitalla J."/>
            <person name="Martin K."/>
            <person name="De Beer W."/>
            <person name="Kaster A.-K."/>
            <person name="Vollmers J."/>
            <person name="Poulsen M."/>
            <person name="Beemelmanns C."/>
        </authorList>
    </citation>
    <scope>NUCLEOTIDE SEQUENCE [LARGE SCALE GENOMIC DNA]</scope>
    <source>
        <strain evidence="2 3">RB56</strain>
    </source>
</reference>
<dbReference type="EMBL" id="WEGI01000013">
    <property type="protein sequence ID" value="MQY30361.1"/>
    <property type="molecule type" value="Genomic_DNA"/>
</dbReference>
<feature type="region of interest" description="Disordered" evidence="1">
    <location>
        <begin position="471"/>
        <end position="491"/>
    </location>
</feature>
<evidence type="ECO:0000313" key="2">
    <source>
        <dbReference type="EMBL" id="MQY30361.1"/>
    </source>
</evidence>
<dbReference type="AntiFam" id="ANF00178">
    <property type="entry name" value="Shadow ORF (opposite dhbF)"/>
</dbReference>
<evidence type="ECO:0000256" key="1">
    <source>
        <dbReference type="SAM" id="MobiDB-lite"/>
    </source>
</evidence>
<keyword evidence="3" id="KW-1185">Reference proteome</keyword>
<feature type="compositionally biased region" description="Basic and acidic residues" evidence="1">
    <location>
        <begin position="199"/>
        <end position="214"/>
    </location>
</feature>
<organism evidence="2 3">
    <name type="scientific">Nocardia aurantia</name>
    <dbReference type="NCBI Taxonomy" id="2585199"/>
    <lineage>
        <taxon>Bacteria</taxon>
        <taxon>Bacillati</taxon>
        <taxon>Actinomycetota</taxon>
        <taxon>Actinomycetes</taxon>
        <taxon>Mycobacteriales</taxon>
        <taxon>Nocardiaceae</taxon>
        <taxon>Nocardia</taxon>
    </lineage>
</organism>
<protein>
    <submittedName>
        <fullName evidence="2">Uncharacterized protein</fullName>
    </submittedName>
</protein>